<dbReference type="Pfam" id="PF03466">
    <property type="entry name" value="LysR_substrate"/>
    <property type="match status" value="1"/>
</dbReference>
<dbReference type="Pfam" id="PF00126">
    <property type="entry name" value="HTH_1"/>
    <property type="match status" value="1"/>
</dbReference>
<keyword evidence="7" id="KW-1185">Reference proteome</keyword>
<organism evidence="6 7">
    <name type="scientific">Enterobacter soli</name>
    <dbReference type="NCBI Taxonomy" id="885040"/>
    <lineage>
        <taxon>Bacteria</taxon>
        <taxon>Pseudomonadati</taxon>
        <taxon>Pseudomonadota</taxon>
        <taxon>Gammaproteobacteria</taxon>
        <taxon>Enterobacterales</taxon>
        <taxon>Enterobacteriaceae</taxon>
        <taxon>Enterobacter</taxon>
    </lineage>
</organism>
<dbReference type="RefSeq" id="WP_217188856.1">
    <property type="nucleotide sequence ID" value="NZ_CP143717.1"/>
</dbReference>
<comment type="caution">
    <text evidence="6">The sequence shown here is derived from an EMBL/GenBank/DDBJ whole genome shotgun (WGS) entry which is preliminary data.</text>
</comment>
<name>A0AAW8HB14_9ENTR</name>
<evidence type="ECO:0000313" key="6">
    <source>
        <dbReference type="EMBL" id="MDQ2258046.1"/>
    </source>
</evidence>
<evidence type="ECO:0000259" key="5">
    <source>
        <dbReference type="PROSITE" id="PS50931"/>
    </source>
</evidence>
<accession>A0AAW8HB14</accession>
<keyword evidence="4" id="KW-0804">Transcription</keyword>
<reference evidence="6 7" key="1">
    <citation type="submission" date="2023-08" db="EMBL/GenBank/DDBJ databases">
        <authorList>
            <person name="Dale J."/>
        </authorList>
    </citation>
    <scope>NUCLEOTIDE SEQUENCE [LARGE SCALE GENOMIC DNA]</scope>
    <source>
        <strain evidence="6 7">2023EL-00788</strain>
    </source>
</reference>
<proteinExistence type="inferred from homology"/>
<dbReference type="GO" id="GO:0043565">
    <property type="term" value="F:sequence-specific DNA binding"/>
    <property type="evidence" value="ECO:0007669"/>
    <property type="project" value="TreeGrafter"/>
</dbReference>
<dbReference type="EMBL" id="JAVDKS010000007">
    <property type="protein sequence ID" value="MDQ2258046.1"/>
    <property type="molecule type" value="Genomic_DNA"/>
</dbReference>
<sequence length="299" mass="32837">MPSPLPPLYALRAFDVAALYGSFTRAAQTLHVTPGAVSRHIRTLEESFQCQLFVRKGPAVELTDAGRALASQLRQGFATLESACDAFRATRHALRLKAPSTLTLNWLLNTMKVFVEKYSTPEVNVSSVWMDVDKVDFHQEPFDCAILLGNGQFGEQTCSQLLFDEWLAPVCAPGLVDKARDSLQTCELIHPSPDRRDWRRWLKVCSPEAMPDISKGKVFDTLDQGNQAAVGGHGVSVGDVTLSLPALENGLLVMPFSQAINTGDGYYLVWPENSPKQQGIATLCAFLLARVPDISAYVK</sequence>
<dbReference type="InterPro" id="IPR005119">
    <property type="entry name" value="LysR_subst-bd"/>
</dbReference>
<evidence type="ECO:0000256" key="2">
    <source>
        <dbReference type="ARBA" id="ARBA00023015"/>
    </source>
</evidence>
<gene>
    <name evidence="6" type="ORF">RBJ67_18110</name>
</gene>
<protein>
    <submittedName>
        <fullName evidence="6">LysR family transcriptional regulator</fullName>
    </submittedName>
</protein>
<dbReference type="Proteomes" id="UP001225042">
    <property type="component" value="Unassembled WGS sequence"/>
</dbReference>
<keyword evidence="2" id="KW-0805">Transcription regulation</keyword>
<dbReference type="InterPro" id="IPR058163">
    <property type="entry name" value="LysR-type_TF_proteobact-type"/>
</dbReference>
<comment type="similarity">
    <text evidence="1">Belongs to the LysR transcriptional regulatory family.</text>
</comment>
<evidence type="ECO:0000256" key="3">
    <source>
        <dbReference type="ARBA" id="ARBA00023125"/>
    </source>
</evidence>
<dbReference type="PROSITE" id="PS50931">
    <property type="entry name" value="HTH_LYSR"/>
    <property type="match status" value="1"/>
</dbReference>
<dbReference type="AlphaFoldDB" id="A0AAW8HB14"/>
<dbReference type="InterPro" id="IPR000847">
    <property type="entry name" value="LysR_HTH_N"/>
</dbReference>
<evidence type="ECO:0000256" key="4">
    <source>
        <dbReference type="ARBA" id="ARBA00023163"/>
    </source>
</evidence>
<dbReference type="GO" id="GO:0006351">
    <property type="term" value="P:DNA-templated transcription"/>
    <property type="evidence" value="ECO:0007669"/>
    <property type="project" value="TreeGrafter"/>
</dbReference>
<evidence type="ECO:0000256" key="1">
    <source>
        <dbReference type="ARBA" id="ARBA00009437"/>
    </source>
</evidence>
<dbReference type="PANTHER" id="PTHR30537">
    <property type="entry name" value="HTH-TYPE TRANSCRIPTIONAL REGULATOR"/>
    <property type="match status" value="1"/>
</dbReference>
<keyword evidence="3" id="KW-0238">DNA-binding</keyword>
<evidence type="ECO:0000313" key="7">
    <source>
        <dbReference type="Proteomes" id="UP001225042"/>
    </source>
</evidence>
<dbReference type="GO" id="GO:0003700">
    <property type="term" value="F:DNA-binding transcription factor activity"/>
    <property type="evidence" value="ECO:0007669"/>
    <property type="project" value="InterPro"/>
</dbReference>
<feature type="domain" description="HTH lysR-type" evidence="5">
    <location>
        <begin position="6"/>
        <end position="63"/>
    </location>
</feature>
<dbReference type="PANTHER" id="PTHR30537:SF26">
    <property type="entry name" value="GLYCINE CLEAVAGE SYSTEM TRANSCRIPTIONAL ACTIVATOR"/>
    <property type="match status" value="1"/>
</dbReference>